<dbReference type="Proteomes" id="UP000093053">
    <property type="component" value="Chromosome"/>
</dbReference>
<dbReference type="InterPro" id="IPR036477">
    <property type="entry name" value="Formyl_transf_N_sf"/>
</dbReference>
<dbReference type="EMBL" id="CP016793">
    <property type="protein sequence ID" value="ANZ38659.1"/>
    <property type="molecule type" value="Genomic_DNA"/>
</dbReference>
<evidence type="ECO:0000259" key="1">
    <source>
        <dbReference type="Pfam" id="PF00551"/>
    </source>
</evidence>
<dbReference type="PANTHER" id="PTHR11138">
    <property type="entry name" value="METHIONYL-TRNA FORMYLTRANSFERASE"/>
    <property type="match status" value="1"/>
</dbReference>
<dbReference type="SUPFAM" id="SSF53328">
    <property type="entry name" value="Formyltransferase"/>
    <property type="match status" value="1"/>
</dbReference>
<dbReference type="Pfam" id="PF02911">
    <property type="entry name" value="Formyl_trans_C"/>
    <property type="match status" value="1"/>
</dbReference>
<keyword evidence="4" id="KW-1185">Reference proteome</keyword>
<dbReference type="Pfam" id="PF00551">
    <property type="entry name" value="Formyl_trans_N"/>
    <property type="match status" value="1"/>
</dbReference>
<feature type="domain" description="Formyl transferase N-terminal" evidence="1">
    <location>
        <begin position="1"/>
        <end position="167"/>
    </location>
</feature>
<organism evidence="3 4">
    <name type="scientific">Lentzea guizhouensis</name>
    <dbReference type="NCBI Taxonomy" id="1586287"/>
    <lineage>
        <taxon>Bacteria</taxon>
        <taxon>Bacillati</taxon>
        <taxon>Actinomycetota</taxon>
        <taxon>Actinomycetes</taxon>
        <taxon>Pseudonocardiales</taxon>
        <taxon>Pseudonocardiaceae</taxon>
        <taxon>Lentzea</taxon>
    </lineage>
</organism>
<dbReference type="CDD" id="cd08369">
    <property type="entry name" value="FMT_core"/>
    <property type="match status" value="1"/>
</dbReference>
<dbReference type="STRING" id="1586287.BBK82_23945"/>
<dbReference type="AlphaFoldDB" id="A0A1B2HLR5"/>
<gene>
    <name evidence="3" type="ORF">BBK82_23945</name>
</gene>
<dbReference type="PANTHER" id="PTHR11138:SF5">
    <property type="entry name" value="METHIONYL-TRNA FORMYLTRANSFERASE, MITOCHONDRIAL"/>
    <property type="match status" value="1"/>
</dbReference>
<dbReference type="SUPFAM" id="SSF50486">
    <property type="entry name" value="FMT C-terminal domain-like"/>
    <property type="match status" value="1"/>
</dbReference>
<proteinExistence type="predicted"/>
<dbReference type="OrthoDB" id="9802815at2"/>
<evidence type="ECO:0008006" key="5">
    <source>
        <dbReference type="Google" id="ProtNLM"/>
    </source>
</evidence>
<name>A0A1B2HLR5_9PSEU</name>
<evidence type="ECO:0000259" key="2">
    <source>
        <dbReference type="Pfam" id="PF02911"/>
    </source>
</evidence>
<accession>A0A1B2HLR5</accession>
<dbReference type="InterPro" id="IPR002376">
    <property type="entry name" value="Formyl_transf_N"/>
</dbReference>
<dbReference type="Gene3D" id="3.40.50.12230">
    <property type="match status" value="1"/>
</dbReference>
<dbReference type="GO" id="GO:0005829">
    <property type="term" value="C:cytosol"/>
    <property type="evidence" value="ECO:0007669"/>
    <property type="project" value="TreeGrafter"/>
</dbReference>
<protein>
    <recommendedName>
        <fullName evidence="5">Methionyl-tRNA formyltransferase</fullName>
    </recommendedName>
</protein>
<dbReference type="InterPro" id="IPR005793">
    <property type="entry name" value="Formyl_trans_C"/>
</dbReference>
<evidence type="ECO:0000313" key="4">
    <source>
        <dbReference type="Proteomes" id="UP000093053"/>
    </source>
</evidence>
<dbReference type="InterPro" id="IPR011034">
    <property type="entry name" value="Formyl_transferase-like_C_sf"/>
</dbReference>
<evidence type="ECO:0000313" key="3">
    <source>
        <dbReference type="EMBL" id="ANZ38659.1"/>
    </source>
</evidence>
<feature type="domain" description="Formyl transferase C-terminal" evidence="2">
    <location>
        <begin position="197"/>
        <end position="294"/>
    </location>
</feature>
<dbReference type="GO" id="GO:0004479">
    <property type="term" value="F:methionyl-tRNA formyltransferase activity"/>
    <property type="evidence" value="ECO:0007669"/>
    <property type="project" value="TreeGrafter"/>
</dbReference>
<dbReference type="RefSeq" id="WP_065917005.1">
    <property type="nucleotide sequence ID" value="NZ_CP016793.1"/>
</dbReference>
<reference evidence="3 4" key="1">
    <citation type="submission" date="2016-07" db="EMBL/GenBank/DDBJ databases">
        <title>Complete genome sequence of the Lentzea guizhouensis DHS C013.</title>
        <authorList>
            <person name="Cao C."/>
        </authorList>
    </citation>
    <scope>NUCLEOTIDE SEQUENCE [LARGE SCALE GENOMIC DNA]</scope>
    <source>
        <strain evidence="3 4">DHS C013</strain>
    </source>
</reference>
<dbReference type="KEGG" id="led:BBK82_23945"/>
<sequence length="300" mass="32743">MRIVFFGYGELGAVVLSSLVEHHDVVLVLTHRTEFTGLGEPHVAELVEEHALPCVISANGREPEILGRLQELQADVIVSTNWRTRLPGELLTTSRLGALNVHDALLPKFSGFGAINWAVRQHESETGVTVHLMEPELDTGPVVVQKVVPIGDHDTATEIYEQVTAQYVPATLEALDKLAAGDRGTPQDAAKRTFWHRITEDDTRIDWSRSTREIYDLVRGQSDPYVNAWTTLDGRKVAVKKAAPPSMGFCGTPGKVVRQADGGVAVVTGTEGIVLLEVQVDGEQARPATEVFKKMGARLT</sequence>